<proteinExistence type="predicted"/>
<name>A0A7J3VUQ6_CALS0</name>
<organism evidence="1">
    <name type="scientific">Caldiarchaeum subterraneum</name>
    <dbReference type="NCBI Taxonomy" id="311458"/>
    <lineage>
        <taxon>Archaea</taxon>
        <taxon>Nitrososphaerota</taxon>
        <taxon>Candidatus Caldarchaeales</taxon>
        <taxon>Candidatus Caldarchaeaceae</taxon>
        <taxon>Candidatus Caldarchaeum</taxon>
    </lineage>
</organism>
<evidence type="ECO:0008006" key="2">
    <source>
        <dbReference type="Google" id="ProtNLM"/>
    </source>
</evidence>
<dbReference type="AlphaFoldDB" id="A0A7J3VUQ6"/>
<dbReference type="Gene3D" id="1.10.10.580">
    <property type="entry name" value="Structural maintenance of chromosome 1. Chain E"/>
    <property type="match status" value="1"/>
</dbReference>
<protein>
    <recommendedName>
        <fullName evidence="2">Chromosome segregation and condensation protein ScpA</fullName>
    </recommendedName>
</protein>
<sequence length="223" mass="25613">MRLDSLFDEELSSSPWRILFDVTRLDRLKVWEVKLNEVLQEFSQVLRRQGYIDLNLCGIAVYSAATIHRIKTEKLLQGDVPPRPKPRPEISVLPPIELPFKPELMTATIQEVVSALQKALAQSARRKSEAVPPQIQENRLVLTDFLVKIEEELEMFVARLRLLFQQREVISFSELVKDASKLEAAKTFILLLFAAARRIVYLYQPEEMEELQVLRGELSGPSG</sequence>
<comment type="caution">
    <text evidence="1">The sequence shown here is derived from an EMBL/GenBank/DDBJ whole genome shotgun (WGS) entry which is preliminary data.</text>
</comment>
<accession>A0A7J3VUQ6</accession>
<dbReference type="PANTHER" id="PTHR33969:SF2">
    <property type="entry name" value="SEGREGATION AND CONDENSATION PROTEIN A"/>
    <property type="match status" value="1"/>
</dbReference>
<gene>
    <name evidence="1" type="ORF">ENM31_05200</name>
</gene>
<dbReference type="InterPro" id="IPR023093">
    <property type="entry name" value="ScpA-like_C"/>
</dbReference>
<dbReference type="Gene3D" id="6.10.250.2410">
    <property type="match status" value="1"/>
</dbReference>
<evidence type="ECO:0000313" key="1">
    <source>
        <dbReference type="EMBL" id="HHM44673.1"/>
    </source>
</evidence>
<reference evidence="1" key="1">
    <citation type="journal article" date="2020" name="mSystems">
        <title>Genome- and Community-Level Interaction Insights into Carbon Utilization and Element Cycling Functions of Hydrothermarchaeota in Hydrothermal Sediment.</title>
        <authorList>
            <person name="Zhou Z."/>
            <person name="Liu Y."/>
            <person name="Xu W."/>
            <person name="Pan J."/>
            <person name="Luo Z.H."/>
            <person name="Li M."/>
        </authorList>
    </citation>
    <scope>NUCLEOTIDE SEQUENCE [LARGE SCALE GENOMIC DNA]</scope>
    <source>
        <strain evidence="1">SpSt-1074</strain>
    </source>
</reference>
<dbReference type="InterPro" id="IPR003768">
    <property type="entry name" value="ScpA"/>
</dbReference>
<dbReference type="PANTHER" id="PTHR33969">
    <property type="entry name" value="SEGREGATION AND CONDENSATION PROTEIN A"/>
    <property type="match status" value="1"/>
</dbReference>
<dbReference type="EMBL" id="DRXH01000179">
    <property type="protein sequence ID" value="HHM44673.1"/>
    <property type="molecule type" value="Genomic_DNA"/>
</dbReference>